<accession>A0A154PH65</accession>
<dbReference type="Proteomes" id="UP000076502">
    <property type="component" value="Unassembled WGS sequence"/>
</dbReference>
<organism evidence="2 3">
    <name type="scientific">Dufourea novaeangliae</name>
    <name type="common">Sweat bee</name>
    <dbReference type="NCBI Taxonomy" id="178035"/>
    <lineage>
        <taxon>Eukaryota</taxon>
        <taxon>Metazoa</taxon>
        <taxon>Ecdysozoa</taxon>
        <taxon>Arthropoda</taxon>
        <taxon>Hexapoda</taxon>
        <taxon>Insecta</taxon>
        <taxon>Pterygota</taxon>
        <taxon>Neoptera</taxon>
        <taxon>Endopterygota</taxon>
        <taxon>Hymenoptera</taxon>
        <taxon>Apocrita</taxon>
        <taxon>Aculeata</taxon>
        <taxon>Apoidea</taxon>
        <taxon>Anthophila</taxon>
        <taxon>Halictidae</taxon>
        <taxon>Rophitinae</taxon>
        <taxon>Dufourea</taxon>
    </lineage>
</organism>
<keyword evidence="3" id="KW-1185">Reference proteome</keyword>
<dbReference type="SUPFAM" id="SSF51735">
    <property type="entry name" value="NAD(P)-binding Rossmann-fold domains"/>
    <property type="match status" value="1"/>
</dbReference>
<dbReference type="AlphaFoldDB" id="A0A154PH65"/>
<name>A0A154PH65_DUFNO</name>
<dbReference type="InterPro" id="IPR002347">
    <property type="entry name" value="SDR_fam"/>
</dbReference>
<evidence type="ECO:0000256" key="1">
    <source>
        <dbReference type="ARBA" id="ARBA00023002"/>
    </source>
</evidence>
<dbReference type="EMBL" id="KQ434904">
    <property type="protein sequence ID" value="KZC11201.1"/>
    <property type="molecule type" value="Genomic_DNA"/>
</dbReference>
<gene>
    <name evidence="2" type="ORF">WN55_02615</name>
</gene>
<dbReference type="Pfam" id="PF00106">
    <property type="entry name" value="adh_short"/>
    <property type="match status" value="1"/>
</dbReference>
<dbReference type="GO" id="GO:0016491">
    <property type="term" value="F:oxidoreductase activity"/>
    <property type="evidence" value="ECO:0007669"/>
    <property type="project" value="UniProtKB-KW"/>
</dbReference>
<sequence>MGLSLPKPFYFYSTGITLVGSGYLLRDYIGGPNYENDEKLNEKVAIVTGSNTGIGKQVVHELAKRGAKVIMACRDMEKCETARCDIVLTTGNKYVYCRKCDLASQESIRQFVTQFQKEHSKLHILINNAGVMRCPKSYTNEGIEMQLGVNHMGHFLLTNLLLDVLKDSTPARIINVSSAAHLRGTMKLKDLNRTGITVNAVHPGVVHTEIVRHMGFNNSYISRLIVKSLLWLFVKSSMKGAQPVLYVALDPSLQDVTGAYFSNFRMADISEEAKNDQIAKWLWVVSEKWTKLSFV</sequence>
<keyword evidence="1" id="KW-0560">Oxidoreductase</keyword>
<dbReference type="InterPro" id="IPR036291">
    <property type="entry name" value="NAD(P)-bd_dom_sf"/>
</dbReference>
<proteinExistence type="predicted"/>
<protein>
    <submittedName>
        <fullName evidence="2">Retinol dehydrogenase 13</fullName>
    </submittedName>
</protein>
<dbReference type="PRINTS" id="PR00081">
    <property type="entry name" value="GDHRDH"/>
</dbReference>
<evidence type="ECO:0000313" key="2">
    <source>
        <dbReference type="EMBL" id="KZC11201.1"/>
    </source>
</evidence>
<dbReference type="STRING" id="178035.A0A154PH65"/>
<dbReference type="PANTHER" id="PTHR43157:SF31">
    <property type="entry name" value="PHOSPHATIDYLINOSITOL-GLYCAN BIOSYNTHESIS CLASS F PROTEIN"/>
    <property type="match status" value="1"/>
</dbReference>
<dbReference type="PANTHER" id="PTHR43157">
    <property type="entry name" value="PHOSPHATIDYLINOSITOL-GLYCAN BIOSYNTHESIS CLASS F PROTEIN-RELATED"/>
    <property type="match status" value="1"/>
</dbReference>
<dbReference type="Gene3D" id="3.40.50.720">
    <property type="entry name" value="NAD(P)-binding Rossmann-like Domain"/>
    <property type="match status" value="1"/>
</dbReference>
<dbReference type="OrthoDB" id="191139at2759"/>
<evidence type="ECO:0000313" key="3">
    <source>
        <dbReference type="Proteomes" id="UP000076502"/>
    </source>
</evidence>
<reference evidence="2 3" key="1">
    <citation type="submission" date="2015-07" db="EMBL/GenBank/DDBJ databases">
        <title>The genome of Dufourea novaeangliae.</title>
        <authorList>
            <person name="Pan H."/>
            <person name="Kapheim K."/>
        </authorList>
    </citation>
    <scope>NUCLEOTIDE SEQUENCE [LARGE SCALE GENOMIC DNA]</scope>
    <source>
        <strain evidence="2">0120121106</strain>
        <tissue evidence="2">Whole body</tissue>
    </source>
</reference>